<evidence type="ECO:0000313" key="4">
    <source>
        <dbReference type="Proteomes" id="UP000193411"/>
    </source>
</evidence>
<feature type="chain" id="PRO_5012440758" description="Secreted peptide" evidence="2">
    <location>
        <begin position="16"/>
        <end position="77"/>
    </location>
</feature>
<dbReference type="EMBL" id="MCFL01000314">
    <property type="protein sequence ID" value="ORZ29166.1"/>
    <property type="molecule type" value="Genomic_DNA"/>
</dbReference>
<dbReference type="AlphaFoldDB" id="A0A1Y2H3P6"/>
<accession>A0A1Y2H3P6</accession>
<evidence type="ECO:0000256" key="2">
    <source>
        <dbReference type="SAM" id="SignalP"/>
    </source>
</evidence>
<keyword evidence="2" id="KW-0732">Signal</keyword>
<keyword evidence="4" id="KW-1185">Reference proteome</keyword>
<organism evidence="3 4">
    <name type="scientific">Catenaria anguillulae PL171</name>
    <dbReference type="NCBI Taxonomy" id="765915"/>
    <lineage>
        <taxon>Eukaryota</taxon>
        <taxon>Fungi</taxon>
        <taxon>Fungi incertae sedis</taxon>
        <taxon>Blastocladiomycota</taxon>
        <taxon>Blastocladiomycetes</taxon>
        <taxon>Blastocladiales</taxon>
        <taxon>Catenariaceae</taxon>
        <taxon>Catenaria</taxon>
    </lineage>
</organism>
<dbReference type="Proteomes" id="UP000193411">
    <property type="component" value="Unassembled WGS sequence"/>
</dbReference>
<evidence type="ECO:0000313" key="3">
    <source>
        <dbReference type="EMBL" id="ORZ29166.1"/>
    </source>
</evidence>
<keyword evidence="1" id="KW-1133">Transmembrane helix</keyword>
<evidence type="ECO:0008006" key="5">
    <source>
        <dbReference type="Google" id="ProtNLM"/>
    </source>
</evidence>
<gene>
    <name evidence="3" type="ORF">BCR44DRAFT_1184259</name>
</gene>
<feature type="signal peptide" evidence="2">
    <location>
        <begin position="1"/>
        <end position="15"/>
    </location>
</feature>
<sequence>MAMFVSFFLCTSCLSLVYLWSFVAPSPASLHFVSPLSSLSLVLLSVMYVHVDPPCFHYSDTATQFSACSFIHILDCT</sequence>
<protein>
    <recommendedName>
        <fullName evidence="5">Secreted peptide</fullName>
    </recommendedName>
</protein>
<evidence type="ECO:0000256" key="1">
    <source>
        <dbReference type="SAM" id="Phobius"/>
    </source>
</evidence>
<keyword evidence="1" id="KW-0472">Membrane</keyword>
<comment type="caution">
    <text evidence="3">The sequence shown here is derived from an EMBL/GenBank/DDBJ whole genome shotgun (WGS) entry which is preliminary data.</text>
</comment>
<name>A0A1Y2H3P6_9FUNG</name>
<keyword evidence="1" id="KW-0812">Transmembrane</keyword>
<reference evidence="3 4" key="1">
    <citation type="submission" date="2016-07" db="EMBL/GenBank/DDBJ databases">
        <title>Pervasive Adenine N6-methylation of Active Genes in Fungi.</title>
        <authorList>
            <consortium name="DOE Joint Genome Institute"/>
            <person name="Mondo S.J."/>
            <person name="Dannebaum R.O."/>
            <person name="Kuo R.C."/>
            <person name="Labutti K."/>
            <person name="Haridas S."/>
            <person name="Kuo A."/>
            <person name="Salamov A."/>
            <person name="Ahrendt S.R."/>
            <person name="Lipzen A."/>
            <person name="Sullivan W."/>
            <person name="Andreopoulos W.B."/>
            <person name="Clum A."/>
            <person name="Lindquist E."/>
            <person name="Daum C."/>
            <person name="Ramamoorthy G.K."/>
            <person name="Gryganskyi A."/>
            <person name="Culley D."/>
            <person name="Magnuson J.K."/>
            <person name="James T.Y."/>
            <person name="O'Malley M.A."/>
            <person name="Stajich J.E."/>
            <person name="Spatafora J.W."/>
            <person name="Visel A."/>
            <person name="Grigoriev I.V."/>
        </authorList>
    </citation>
    <scope>NUCLEOTIDE SEQUENCE [LARGE SCALE GENOMIC DNA]</scope>
    <source>
        <strain evidence="3 4">PL171</strain>
    </source>
</reference>
<feature type="transmembrane region" description="Helical" evidence="1">
    <location>
        <begin position="29"/>
        <end position="49"/>
    </location>
</feature>
<proteinExistence type="predicted"/>